<dbReference type="InterPro" id="IPR052519">
    <property type="entry name" value="Euk-type_GlcNAc_Kinase"/>
</dbReference>
<dbReference type="EMBL" id="QJJY01000005">
    <property type="protein sequence ID" value="PXX37098.1"/>
    <property type="molecule type" value="Genomic_DNA"/>
</dbReference>
<keyword evidence="2" id="KW-0808">Transferase</keyword>
<keyword evidence="2" id="KW-0418">Kinase</keyword>
<proteinExistence type="predicted"/>
<dbReference type="PANTHER" id="PTHR43190:SF3">
    <property type="entry name" value="N-ACETYL-D-GLUCOSAMINE KINASE"/>
    <property type="match status" value="1"/>
</dbReference>
<dbReference type="AlphaFoldDB" id="A0A318IZI9"/>
<name>A0A318IZI9_BURPY</name>
<feature type="domain" description="ATPase BadF/BadG/BcrA/BcrD type" evidence="1">
    <location>
        <begin position="9"/>
        <end position="288"/>
    </location>
</feature>
<evidence type="ECO:0000313" key="3">
    <source>
        <dbReference type="Proteomes" id="UP000247755"/>
    </source>
</evidence>
<organism evidence="2 3">
    <name type="scientific">Burkholderia pyrrocinia</name>
    <name type="common">Pseudomonas pyrrocinia</name>
    <dbReference type="NCBI Taxonomy" id="60550"/>
    <lineage>
        <taxon>Bacteria</taxon>
        <taxon>Pseudomonadati</taxon>
        <taxon>Pseudomonadota</taxon>
        <taxon>Betaproteobacteria</taxon>
        <taxon>Burkholderiales</taxon>
        <taxon>Burkholderiaceae</taxon>
        <taxon>Burkholderia</taxon>
        <taxon>Burkholderia cepacia complex</taxon>
    </lineage>
</organism>
<dbReference type="GO" id="GO:0016301">
    <property type="term" value="F:kinase activity"/>
    <property type="evidence" value="ECO:0007669"/>
    <property type="project" value="UniProtKB-KW"/>
</dbReference>
<dbReference type="Pfam" id="PF01869">
    <property type="entry name" value="BcrAD_BadFG"/>
    <property type="match status" value="1"/>
</dbReference>
<evidence type="ECO:0000313" key="2">
    <source>
        <dbReference type="EMBL" id="PXX37098.1"/>
    </source>
</evidence>
<gene>
    <name evidence="2" type="ORF">NA66_1005237</name>
</gene>
<sequence length="314" mass="32911">MMSAPEFVLGIDAGGTKTLLAIADRSGVVPFVTQGSTLDPNGGPVWIREIARLVDSAARYMPHVCAAAVGLPFFGEVETISQAQRDTCAGLFPMNHEVVNDVQVAFDGAFAGRGGVLLLAGTGSMAWAGDGSGADIRIGGWGDAFGDEGSAYWIGREALSEATRALDGRGLDVDFAHLLLDGLRLAEADLIGWSYADAARRSRIAGVAKLVSEIALVNETARSILARAGDQLYEHAKVGFERSGLPKSADWSYAGGVFASEVVLSHLISRIGRAPTLPSLPPIGGALLRAARICRWDTDAAWVGSLARSLVSAY</sequence>
<accession>A0A318IZI9</accession>
<dbReference type="SUPFAM" id="SSF53067">
    <property type="entry name" value="Actin-like ATPase domain"/>
    <property type="match status" value="2"/>
</dbReference>
<dbReference type="CDD" id="cd24007">
    <property type="entry name" value="ASKHA_NBD_eukNAGK-like"/>
    <property type="match status" value="1"/>
</dbReference>
<dbReference type="InterPro" id="IPR043129">
    <property type="entry name" value="ATPase_NBD"/>
</dbReference>
<protein>
    <submittedName>
        <fullName evidence="2">N-acetylglucosamine kinase-like BadF-type ATPase</fullName>
    </submittedName>
</protein>
<dbReference type="Proteomes" id="UP000247755">
    <property type="component" value="Unassembled WGS sequence"/>
</dbReference>
<dbReference type="Gene3D" id="3.30.420.40">
    <property type="match status" value="2"/>
</dbReference>
<dbReference type="PANTHER" id="PTHR43190">
    <property type="entry name" value="N-ACETYL-D-GLUCOSAMINE KINASE"/>
    <property type="match status" value="1"/>
</dbReference>
<dbReference type="RefSeq" id="WP_083534014.1">
    <property type="nucleotide sequence ID" value="NZ_QJJY01000005.1"/>
</dbReference>
<comment type="caution">
    <text evidence="2">The sequence shown here is derived from an EMBL/GenBank/DDBJ whole genome shotgun (WGS) entry which is preliminary data.</text>
</comment>
<reference evidence="2 3" key="1">
    <citation type="submission" date="2018-05" db="EMBL/GenBank/DDBJ databases">
        <title>Comparative genomics of bacterial root endophytes of switchgrass collected from native prairies over two seasons.</title>
        <authorList>
            <person name="Tang Y."/>
        </authorList>
    </citation>
    <scope>NUCLEOTIDE SEQUENCE [LARGE SCALE GENOMIC DNA]</scope>
    <source>
        <strain evidence="2 3">NFIX32</strain>
    </source>
</reference>
<evidence type="ECO:0000259" key="1">
    <source>
        <dbReference type="Pfam" id="PF01869"/>
    </source>
</evidence>
<dbReference type="InterPro" id="IPR002731">
    <property type="entry name" value="ATPase_BadF"/>
</dbReference>